<dbReference type="InterPro" id="IPR015421">
    <property type="entry name" value="PyrdxlP-dep_Trfase_major"/>
</dbReference>
<dbReference type="Gene3D" id="3.90.1150.10">
    <property type="entry name" value="Aspartate Aminotransferase, domain 1"/>
    <property type="match status" value="1"/>
</dbReference>
<dbReference type="PANTHER" id="PTHR43713:SF3">
    <property type="entry name" value="GLUTAMATE-1-SEMIALDEHYDE 2,1-AMINOMUTASE 1, CHLOROPLASTIC-RELATED"/>
    <property type="match status" value="1"/>
</dbReference>
<dbReference type="STRING" id="1182541.W9Y5L8"/>
<keyword evidence="6" id="KW-1185">Reference proteome</keyword>
<keyword evidence="2 3" id="KW-0663">Pyridoxal phosphate</keyword>
<evidence type="ECO:0000256" key="4">
    <source>
        <dbReference type="SAM" id="MobiDB-lite"/>
    </source>
</evidence>
<comment type="caution">
    <text evidence="5">The sequence shown here is derived from an EMBL/GenBank/DDBJ whole genome shotgun (WGS) entry which is preliminary data.</text>
</comment>
<dbReference type="EMBL" id="AMWN01000004">
    <property type="protein sequence ID" value="EXJ88122.1"/>
    <property type="molecule type" value="Genomic_DNA"/>
</dbReference>
<dbReference type="GO" id="GO:0008483">
    <property type="term" value="F:transaminase activity"/>
    <property type="evidence" value="ECO:0007669"/>
    <property type="project" value="InterPro"/>
</dbReference>
<proteinExistence type="inferred from homology"/>
<gene>
    <name evidence="5" type="ORF">A1O1_05050</name>
</gene>
<dbReference type="InterPro" id="IPR015424">
    <property type="entry name" value="PyrdxlP-dep_Trfase"/>
</dbReference>
<comment type="similarity">
    <text evidence="3">Belongs to the class-III pyridoxal-phosphate-dependent aminotransferase family.</text>
</comment>
<dbReference type="PANTHER" id="PTHR43713">
    <property type="entry name" value="GLUTAMATE-1-SEMIALDEHYDE 2,1-AMINOMUTASE"/>
    <property type="match status" value="1"/>
</dbReference>
<dbReference type="eggNOG" id="KOG1401">
    <property type="taxonomic scope" value="Eukaryota"/>
</dbReference>
<evidence type="ECO:0000256" key="3">
    <source>
        <dbReference type="RuleBase" id="RU003560"/>
    </source>
</evidence>
<evidence type="ECO:0000313" key="5">
    <source>
        <dbReference type="EMBL" id="EXJ88122.1"/>
    </source>
</evidence>
<dbReference type="SUPFAM" id="SSF53383">
    <property type="entry name" value="PLP-dependent transferases"/>
    <property type="match status" value="1"/>
</dbReference>
<dbReference type="InterPro" id="IPR015422">
    <property type="entry name" value="PyrdxlP-dep_Trfase_small"/>
</dbReference>
<accession>W9Y5L8</accession>
<organism evidence="5 6">
    <name type="scientific">Capronia coronata CBS 617.96</name>
    <dbReference type="NCBI Taxonomy" id="1182541"/>
    <lineage>
        <taxon>Eukaryota</taxon>
        <taxon>Fungi</taxon>
        <taxon>Dikarya</taxon>
        <taxon>Ascomycota</taxon>
        <taxon>Pezizomycotina</taxon>
        <taxon>Eurotiomycetes</taxon>
        <taxon>Chaetothyriomycetidae</taxon>
        <taxon>Chaetothyriales</taxon>
        <taxon>Herpotrichiellaceae</taxon>
        <taxon>Capronia</taxon>
    </lineage>
</organism>
<dbReference type="RefSeq" id="XP_007724128.1">
    <property type="nucleotide sequence ID" value="XM_007725938.1"/>
</dbReference>
<dbReference type="AlphaFoldDB" id="W9Y5L8"/>
<reference evidence="5 6" key="1">
    <citation type="submission" date="2013-03" db="EMBL/GenBank/DDBJ databases">
        <title>The Genome Sequence of Capronia coronata CBS 617.96.</title>
        <authorList>
            <consortium name="The Broad Institute Genomics Platform"/>
            <person name="Cuomo C."/>
            <person name="de Hoog S."/>
            <person name="Gorbushina A."/>
            <person name="Walker B."/>
            <person name="Young S.K."/>
            <person name="Zeng Q."/>
            <person name="Gargeya S."/>
            <person name="Fitzgerald M."/>
            <person name="Haas B."/>
            <person name="Abouelleil A."/>
            <person name="Allen A.W."/>
            <person name="Alvarado L."/>
            <person name="Arachchi H.M."/>
            <person name="Berlin A.M."/>
            <person name="Chapman S.B."/>
            <person name="Gainer-Dewar J."/>
            <person name="Goldberg J."/>
            <person name="Griggs A."/>
            <person name="Gujja S."/>
            <person name="Hansen M."/>
            <person name="Howarth C."/>
            <person name="Imamovic A."/>
            <person name="Ireland A."/>
            <person name="Larimer J."/>
            <person name="McCowan C."/>
            <person name="Murphy C."/>
            <person name="Pearson M."/>
            <person name="Poon T.W."/>
            <person name="Priest M."/>
            <person name="Roberts A."/>
            <person name="Saif S."/>
            <person name="Shea T."/>
            <person name="Sisk P."/>
            <person name="Sykes S."/>
            <person name="Wortman J."/>
            <person name="Nusbaum C."/>
            <person name="Birren B."/>
        </authorList>
    </citation>
    <scope>NUCLEOTIDE SEQUENCE [LARGE SCALE GENOMIC DNA]</scope>
    <source>
        <strain evidence="5 6">CBS 617.96</strain>
    </source>
</reference>
<sequence length="463" mass="49922">MAPIALADTLSKEMAGVKTKPLATVSEVSAIEGIQTALAAAQARFENANPNSKNQHDRAVKSLPGGNTRSLLHTSPFPLSMKSGKGPYVFDEDDHKYLDFVGELTAGIYGHSHPVIREAILSTFDNVGLNLGSTTVQEERHASLMCERFNVDSIRFTNSGTEATTHALAAARRFTGRRKVVVFNGGYHGAVFSFGSGIAQNNVDLDDWVLARYNDIASARTAIEGTSGLAAVLVEGMQGAGGCIPATKDFMLAVQESAKKAGAVFILDEVMTSRLAPGGLQSILGLKPDMTTLGKYLGGGFAFGAFGGRADVMSVYDPRNKDSLAHSGTFNNNTMTMHVGHAGLSKILTPEVNIEFNAMGDAFLEKLRTITKGTKCCFTGRGAILAVHFTPTGAQDINCVDEVEEDLELKDLFWFEMLEKGYWITRRGSIALILGTPQEELDRFVRCVEDFLDRHRSIVVTTA</sequence>
<evidence type="ECO:0000313" key="6">
    <source>
        <dbReference type="Proteomes" id="UP000019484"/>
    </source>
</evidence>
<dbReference type="Gene3D" id="3.40.640.10">
    <property type="entry name" value="Type I PLP-dependent aspartate aminotransferase-like (Major domain)"/>
    <property type="match status" value="1"/>
</dbReference>
<dbReference type="InterPro" id="IPR005814">
    <property type="entry name" value="Aminotrans_3"/>
</dbReference>
<dbReference type="OrthoDB" id="425114at2759"/>
<evidence type="ECO:0000256" key="1">
    <source>
        <dbReference type="ARBA" id="ARBA00001933"/>
    </source>
</evidence>
<dbReference type="GeneID" id="19159927"/>
<dbReference type="HOGENOM" id="CLU_016922_1_2_1"/>
<protein>
    <submittedName>
        <fullName evidence="5">Glutamate-1-semialdehyde 2,1-aminomutase</fullName>
    </submittedName>
</protein>
<evidence type="ECO:0000256" key="2">
    <source>
        <dbReference type="ARBA" id="ARBA00022898"/>
    </source>
</evidence>
<name>W9Y5L8_9EURO</name>
<feature type="region of interest" description="Disordered" evidence="4">
    <location>
        <begin position="47"/>
        <end position="76"/>
    </location>
</feature>
<dbReference type="GO" id="GO:0030170">
    <property type="term" value="F:pyridoxal phosphate binding"/>
    <property type="evidence" value="ECO:0007669"/>
    <property type="project" value="InterPro"/>
</dbReference>
<comment type="cofactor">
    <cofactor evidence="1">
        <name>pyridoxal 5'-phosphate</name>
        <dbReference type="ChEBI" id="CHEBI:597326"/>
    </cofactor>
</comment>
<dbReference type="Pfam" id="PF00202">
    <property type="entry name" value="Aminotran_3"/>
    <property type="match status" value="1"/>
</dbReference>
<dbReference type="Proteomes" id="UP000019484">
    <property type="component" value="Unassembled WGS sequence"/>
</dbReference>